<accession>A0A481Z2A3</accession>
<feature type="compositionally biased region" description="Low complexity" evidence="1">
    <location>
        <begin position="23"/>
        <end position="40"/>
    </location>
</feature>
<evidence type="ECO:0000256" key="2">
    <source>
        <dbReference type="SAM" id="Phobius"/>
    </source>
</evidence>
<feature type="region of interest" description="Disordered" evidence="1">
    <location>
        <begin position="16"/>
        <end position="48"/>
    </location>
</feature>
<protein>
    <recommendedName>
        <fullName evidence="4">Transmembrane protein</fullName>
    </recommendedName>
</protein>
<keyword evidence="2" id="KW-1133">Transmembrane helix</keyword>
<gene>
    <name evidence="3" type="ORF">LCPAC101_00760</name>
</gene>
<feature type="transmembrane region" description="Helical" evidence="2">
    <location>
        <begin position="158"/>
        <end position="179"/>
    </location>
</feature>
<reference evidence="3" key="1">
    <citation type="journal article" date="2019" name="MBio">
        <title>Virus Genomes from Deep Sea Sediments Expand the Ocean Megavirome and Support Independent Origins of Viral Gigantism.</title>
        <authorList>
            <person name="Backstrom D."/>
            <person name="Yutin N."/>
            <person name="Jorgensen S.L."/>
            <person name="Dharamshi J."/>
            <person name="Homa F."/>
            <person name="Zaremba-Niedwiedzka K."/>
            <person name="Spang A."/>
            <person name="Wolf Y.I."/>
            <person name="Koonin E.V."/>
            <person name="Ettema T.J."/>
        </authorList>
    </citation>
    <scope>NUCLEOTIDE SEQUENCE</scope>
</reference>
<feature type="transmembrane region" description="Helical" evidence="2">
    <location>
        <begin position="130"/>
        <end position="151"/>
    </location>
</feature>
<evidence type="ECO:0000313" key="3">
    <source>
        <dbReference type="EMBL" id="QBK89793.1"/>
    </source>
</evidence>
<evidence type="ECO:0000256" key="1">
    <source>
        <dbReference type="SAM" id="MobiDB-lite"/>
    </source>
</evidence>
<feature type="transmembrane region" description="Helical" evidence="2">
    <location>
        <begin position="105"/>
        <end position="124"/>
    </location>
</feature>
<keyword evidence="2" id="KW-0472">Membrane</keyword>
<keyword evidence="2" id="KW-0812">Transmembrane</keyword>
<dbReference type="EMBL" id="MK500441">
    <property type="protein sequence ID" value="QBK89793.1"/>
    <property type="molecule type" value="Genomic_DNA"/>
</dbReference>
<sequence>MSSIFDSVGPLDLPDSSYLIPRSTDTSTSSSIPSLGGASSEQVPTYSSQMSVPHSIKMRSTKAPNYSNSYDPLNNKIIYGNNVTDLDGPKGSDGTSLRGTPLGRYGYGSMVFMIVFTFVISVVFSPLSYGFLYFLIFWAAWAFIYSLIVNFQYPTLRIFYVIGIFAVGLLGFIIGRVLLGKESVFGKHFESD</sequence>
<name>A0A481Z2A3_9VIRU</name>
<organism evidence="3">
    <name type="scientific">Pithovirus LCPAC101</name>
    <dbReference type="NCBI Taxonomy" id="2506586"/>
    <lineage>
        <taxon>Viruses</taxon>
        <taxon>Pithoviruses</taxon>
    </lineage>
</organism>
<evidence type="ECO:0008006" key="4">
    <source>
        <dbReference type="Google" id="ProtNLM"/>
    </source>
</evidence>
<proteinExistence type="predicted"/>